<keyword evidence="14" id="KW-1185">Reference proteome</keyword>
<comment type="function">
    <text evidence="10">Catalyzes the conversion of lactate to pyruvate.</text>
</comment>
<dbReference type="InterPro" id="IPR001236">
    <property type="entry name" value="Lactate/malate_DH_N"/>
</dbReference>
<evidence type="ECO:0000256" key="8">
    <source>
        <dbReference type="ARBA" id="ARBA00023027"/>
    </source>
</evidence>
<comment type="pathway">
    <text evidence="1 10">Fermentation; pyruvate fermentation to lactate; (S)-lactate from pyruvate: step 1/1.</text>
</comment>
<dbReference type="NCBIfam" id="NF000824">
    <property type="entry name" value="PRK00066.1"/>
    <property type="match status" value="1"/>
</dbReference>
<name>A0ABX7S9L8_9BACT</name>
<dbReference type="PROSITE" id="PS00064">
    <property type="entry name" value="L_LDH"/>
    <property type="match status" value="1"/>
</dbReference>
<feature type="binding site" evidence="10">
    <location>
        <begin position="76"/>
        <end position="77"/>
    </location>
    <ligand>
        <name>NAD(+)</name>
        <dbReference type="ChEBI" id="CHEBI:57540"/>
    </ligand>
</feature>
<dbReference type="PANTHER" id="PTHR43128">
    <property type="entry name" value="L-2-HYDROXYCARBOXYLATE DEHYDROGENASE (NAD(P)(+))"/>
    <property type="match status" value="1"/>
</dbReference>
<keyword evidence="6 10" id="KW-0021">Allosteric enzyme</keyword>
<feature type="modified residue" description="Phosphotyrosine" evidence="10">
    <location>
        <position position="217"/>
    </location>
</feature>
<dbReference type="CDD" id="cd05292">
    <property type="entry name" value="LDH_2"/>
    <property type="match status" value="1"/>
</dbReference>
<keyword evidence="7 10" id="KW-0560">Oxidoreductase</keyword>
<feature type="binding site" evidence="10">
    <location>
        <position position="37"/>
    </location>
    <ligand>
        <name>NAD(+)</name>
        <dbReference type="ChEBI" id="CHEBI:57540"/>
    </ligand>
</feature>
<dbReference type="InterPro" id="IPR001557">
    <property type="entry name" value="L-lactate/malate_DH"/>
</dbReference>
<evidence type="ECO:0000313" key="13">
    <source>
        <dbReference type="EMBL" id="QTA38073.1"/>
    </source>
</evidence>
<keyword evidence="10" id="KW-0963">Cytoplasm</keyword>
<feature type="binding site" evidence="10">
    <location>
        <begin position="145"/>
        <end position="148"/>
    </location>
    <ligand>
        <name>substrate</name>
    </ligand>
</feature>
<feature type="binding site" evidence="10">
    <location>
        <position position="140"/>
    </location>
    <ligand>
        <name>NAD(+)</name>
        <dbReference type="ChEBI" id="CHEBI:57540"/>
    </ligand>
</feature>
<dbReference type="Proteomes" id="UP000671862">
    <property type="component" value="Chromosome"/>
</dbReference>
<comment type="activity regulation">
    <text evidence="10">Allosterically activated by fructose 1,6-bisphosphate (FBP).</text>
</comment>
<evidence type="ECO:0000259" key="11">
    <source>
        <dbReference type="Pfam" id="PF00056"/>
    </source>
</evidence>
<feature type="binding site" evidence="10">
    <location>
        <begin position="117"/>
        <end position="120"/>
    </location>
    <ligand>
        <name>substrate</name>
    </ligand>
</feature>
<comment type="caution">
    <text evidence="10">Lacks conserved residue(s) required for the propagation of feature annotation.</text>
</comment>
<feature type="binding site" evidence="10">
    <location>
        <position position="150"/>
    </location>
    <ligand>
        <name>beta-D-fructose 1,6-bisphosphate</name>
        <dbReference type="ChEBI" id="CHEBI:32966"/>
        <note>allosteric activator</note>
    </ligand>
</feature>
<comment type="subunit">
    <text evidence="3 10">Homotetramer.</text>
</comment>
<dbReference type="HAMAP" id="MF_00488">
    <property type="entry name" value="Lactate_dehydrog"/>
    <property type="match status" value="1"/>
</dbReference>
<feature type="binding site" evidence="10">
    <location>
        <position position="11"/>
    </location>
    <ligand>
        <name>NAD(+)</name>
        <dbReference type="ChEBI" id="CHEBI:57540"/>
    </ligand>
</feature>
<dbReference type="InterPro" id="IPR018177">
    <property type="entry name" value="L-lactate_DH_AS"/>
</dbReference>
<protein>
    <recommendedName>
        <fullName evidence="5 10">L-lactate dehydrogenase</fullName>
        <shortName evidence="10">L-LDH</shortName>
        <ecNumber evidence="4 10">1.1.1.27</ecNumber>
    </recommendedName>
</protein>
<evidence type="ECO:0000256" key="9">
    <source>
        <dbReference type="ARBA" id="ARBA00049258"/>
    </source>
</evidence>
<feature type="binding site" evidence="10">
    <location>
        <position position="226"/>
    </location>
    <ligand>
        <name>substrate</name>
    </ligand>
</feature>
<evidence type="ECO:0000259" key="12">
    <source>
        <dbReference type="Pfam" id="PF02866"/>
    </source>
</evidence>
<evidence type="ECO:0000256" key="10">
    <source>
        <dbReference type="HAMAP-Rule" id="MF_00488"/>
    </source>
</evidence>
<feature type="domain" description="Lactate/malate dehydrogenase C-terminal" evidence="12">
    <location>
        <begin position="142"/>
        <end position="295"/>
    </location>
</feature>
<keyword evidence="8 10" id="KW-0520">NAD</keyword>
<dbReference type="Gene3D" id="3.90.110.10">
    <property type="entry name" value="Lactate dehydrogenase/glycoside hydrolase, family 4, C-terminal"/>
    <property type="match status" value="1"/>
</dbReference>
<feature type="domain" description="Lactate/malate dehydrogenase N-terminal" evidence="11">
    <location>
        <begin position="1"/>
        <end position="139"/>
    </location>
</feature>
<feature type="binding site" evidence="10">
    <location>
        <position position="32"/>
    </location>
    <ligand>
        <name>NAD(+)</name>
        <dbReference type="ChEBI" id="CHEBI:57540"/>
    </ligand>
</feature>
<dbReference type="EC" id="1.1.1.27" evidence="4 10"/>
<dbReference type="InterPro" id="IPR036291">
    <property type="entry name" value="NAD(P)-bd_dom_sf"/>
</dbReference>
<keyword evidence="10" id="KW-0597">Phosphoprotein</keyword>
<evidence type="ECO:0000256" key="5">
    <source>
        <dbReference type="ARBA" id="ARBA00016495"/>
    </source>
</evidence>
<dbReference type="PIRSF" id="PIRSF000102">
    <property type="entry name" value="Lac_mal_DH"/>
    <property type="match status" value="1"/>
</dbReference>
<evidence type="ECO:0000256" key="4">
    <source>
        <dbReference type="ARBA" id="ARBA00012967"/>
    </source>
</evidence>
<feature type="active site" description="Proton acceptor" evidence="10">
    <location>
        <position position="172"/>
    </location>
</feature>
<feature type="binding site" evidence="10">
    <location>
        <position position="79"/>
    </location>
    <ligand>
        <name>substrate</name>
    </ligand>
</feature>
<dbReference type="Pfam" id="PF00056">
    <property type="entry name" value="Ldh_1_N"/>
    <property type="match status" value="1"/>
</dbReference>
<comment type="subcellular location">
    <subcellularLocation>
        <location evidence="10">Cytoplasm</location>
    </subcellularLocation>
</comment>
<organism evidence="13 14">
    <name type="scientific">Thermosipho ferrireducens</name>
    <dbReference type="NCBI Taxonomy" id="2571116"/>
    <lineage>
        <taxon>Bacteria</taxon>
        <taxon>Thermotogati</taxon>
        <taxon>Thermotogota</taxon>
        <taxon>Thermotogae</taxon>
        <taxon>Thermotogales</taxon>
        <taxon>Fervidobacteriaceae</taxon>
        <taxon>Thermosipho</taxon>
    </lineage>
</organism>
<dbReference type="Pfam" id="PF02866">
    <property type="entry name" value="Ldh_1_C"/>
    <property type="match status" value="1"/>
</dbReference>
<dbReference type="EMBL" id="CP071446">
    <property type="protein sequence ID" value="QTA38073.1"/>
    <property type="molecule type" value="Genomic_DNA"/>
</dbReference>
<accession>A0ABX7S9L8</accession>
<evidence type="ECO:0000256" key="6">
    <source>
        <dbReference type="ARBA" id="ARBA00022533"/>
    </source>
</evidence>
<evidence type="ECO:0000256" key="1">
    <source>
        <dbReference type="ARBA" id="ARBA00004843"/>
    </source>
</evidence>
<comment type="similarity">
    <text evidence="2 10">Belongs to the LDH/MDH superfamily. LDH family.</text>
</comment>
<sequence>MKISIFGAGRVGTSVAFSILHKAVADEIVIVDINLEKAEGEALDLYHGTPFFKRCDVKAGTSRDIKNSDIVIITAGAAQKPGETRLDLTVRNAKIMKDIASQIKEYAPDSLIINITNPVDVLTYLLWKETGFESGRVIGTGTILDTARFRSLVARNCDVSPTSVHAYIIGEHGDSEFVVWSNAMIGGVQLSKFCSFCEKESCTSLEILFEETKNAAYKIIQKKGATNYAIGAVTSTLVESIVKDEKRVWTPSVLIDDIYIGYPAVIGRDGVKRIVKIDLDEEEQGLFERSKNIVREFVSKII</sequence>
<reference evidence="13 14" key="1">
    <citation type="submission" date="2021-03" db="EMBL/GenBank/DDBJ databases">
        <title>Thermosipho ferrireducens sp.nov., an anaerobic thermophilic iron-reducing bacterium isolated from a deep-sea hydrothermal sulfide deposits.</title>
        <authorList>
            <person name="Zeng X."/>
            <person name="Chen Y."/>
            <person name="Shao Z."/>
        </authorList>
    </citation>
    <scope>NUCLEOTIDE SEQUENCE [LARGE SCALE GENOMIC DNA]</scope>
    <source>
        <strain evidence="13 14">JL129W03</strain>
    </source>
</reference>
<dbReference type="SUPFAM" id="SSF56327">
    <property type="entry name" value="LDH C-terminal domain-like"/>
    <property type="match status" value="1"/>
</dbReference>
<feature type="binding site" evidence="10">
    <location>
        <begin position="115"/>
        <end position="117"/>
    </location>
    <ligand>
        <name>NAD(+)</name>
        <dbReference type="ChEBI" id="CHEBI:57540"/>
    </ligand>
</feature>
<dbReference type="PRINTS" id="PR00086">
    <property type="entry name" value="LLDHDRGNASE"/>
</dbReference>
<evidence type="ECO:0000313" key="14">
    <source>
        <dbReference type="Proteomes" id="UP000671862"/>
    </source>
</evidence>
<dbReference type="SUPFAM" id="SSF51735">
    <property type="entry name" value="NAD(P)-binding Rossmann-fold domains"/>
    <property type="match status" value="1"/>
</dbReference>
<dbReference type="InterPro" id="IPR011304">
    <property type="entry name" value="L-lactate_DH"/>
</dbReference>
<dbReference type="Gene3D" id="3.40.50.720">
    <property type="entry name" value="NAD(P)-binding Rossmann-like Domain"/>
    <property type="match status" value="1"/>
</dbReference>
<dbReference type="RefSeq" id="WP_207566794.1">
    <property type="nucleotide sequence ID" value="NZ_CP071446.1"/>
</dbReference>
<dbReference type="NCBIfam" id="TIGR01771">
    <property type="entry name" value="L-LDH-NAD"/>
    <property type="match status" value="1"/>
</dbReference>
<dbReference type="InterPro" id="IPR022383">
    <property type="entry name" value="Lactate/malate_DH_C"/>
</dbReference>
<dbReference type="InterPro" id="IPR015955">
    <property type="entry name" value="Lactate_DH/Glyco_Ohase_4_C"/>
</dbReference>
<evidence type="ECO:0000256" key="2">
    <source>
        <dbReference type="ARBA" id="ARBA00006054"/>
    </source>
</evidence>
<dbReference type="GO" id="GO:0004459">
    <property type="term" value="F:L-lactate dehydrogenase (NAD+) activity"/>
    <property type="evidence" value="ECO:0007669"/>
    <property type="project" value="UniProtKB-EC"/>
</dbReference>
<feature type="binding site" evidence="10">
    <location>
        <position position="85"/>
    </location>
    <ligand>
        <name>substrate</name>
    </ligand>
</feature>
<feature type="binding site" evidence="10">
    <location>
        <position position="165"/>
    </location>
    <ligand>
        <name>beta-D-fructose 1,6-bisphosphate</name>
        <dbReference type="ChEBI" id="CHEBI:32966"/>
        <note>allosteric activator</note>
    </ligand>
</feature>
<evidence type="ECO:0000256" key="3">
    <source>
        <dbReference type="ARBA" id="ARBA00011881"/>
    </source>
</evidence>
<evidence type="ECO:0000256" key="7">
    <source>
        <dbReference type="ARBA" id="ARBA00023002"/>
    </source>
</evidence>
<dbReference type="NCBIfam" id="NF004863">
    <property type="entry name" value="PRK06223.1"/>
    <property type="match status" value="1"/>
</dbReference>
<proteinExistence type="inferred from homology"/>
<dbReference type="PANTHER" id="PTHR43128:SF16">
    <property type="entry name" value="L-LACTATE DEHYDROGENASE"/>
    <property type="match status" value="1"/>
</dbReference>
<comment type="catalytic activity">
    <reaction evidence="9 10">
        <text>(S)-lactate + NAD(+) = pyruvate + NADH + H(+)</text>
        <dbReference type="Rhea" id="RHEA:23444"/>
        <dbReference type="ChEBI" id="CHEBI:15361"/>
        <dbReference type="ChEBI" id="CHEBI:15378"/>
        <dbReference type="ChEBI" id="CHEBI:16651"/>
        <dbReference type="ChEBI" id="CHEBI:57540"/>
        <dbReference type="ChEBI" id="CHEBI:57945"/>
        <dbReference type="EC" id="1.1.1.27"/>
    </reaction>
</comment>
<gene>
    <name evidence="10" type="primary">ldh</name>
    <name evidence="13" type="ORF">JYK00_00545</name>
</gene>